<gene>
    <name evidence="4" type="ORF">LAESUDRAFT_576400</name>
</gene>
<sequence>MGVLMSAPLASYVGPQVAQVFGYASSHAVPQAAALFSLIGGMTTGGVAAGAFTAAEGAAAAGLLAAIPGSIAGCAIVLILTILWPRPGGGPDESPTMIWLRRRLETGDSNHEEDPIRDQPEVNVEMTEVREESRRPAQWQEDLQSLLKKAEAKGRSVPTATVLPSKAEFDRALLRLDYQEGKFHFAVAGAAGSGKSSLINALRGLRNGQDGAAPTGSTETTLEIGRYPDSNPDTPFVWYDIPGAGTLTVPAAQYFNDQGLYIFDCIIVVIGERITEIDIAIMQNASLYNIPTYIVRPKSLQRIENTIQDIAEDSDDEDEEKRGVLIQRARKTYVTTARDSIKHNLLIAQLPEQRVYLVDTKNYLKLYARKPAPDVIDELEFVRDLMLDTHVRRIRAPEFQARLREVLRILTVD</sequence>
<evidence type="ECO:0000313" key="4">
    <source>
        <dbReference type="EMBL" id="KZT00044.1"/>
    </source>
</evidence>
<dbReference type="AlphaFoldDB" id="A0A165B1C8"/>
<dbReference type="STRING" id="1314785.A0A165B1C8"/>
<dbReference type="GeneID" id="63820051"/>
<dbReference type="EMBL" id="KV427699">
    <property type="protein sequence ID" value="KZT00044.1"/>
    <property type="molecule type" value="Genomic_DNA"/>
</dbReference>
<dbReference type="PANTHER" id="PTHR14143">
    <property type="entry name" value="INTERFERON-INDUCIBLE GTPASE FAMILY MEMBER"/>
    <property type="match status" value="1"/>
</dbReference>
<proteinExistence type="inferred from homology"/>
<evidence type="ECO:0000259" key="3">
    <source>
        <dbReference type="PROSITE" id="PS51716"/>
    </source>
</evidence>
<evidence type="ECO:0000256" key="2">
    <source>
        <dbReference type="SAM" id="Phobius"/>
    </source>
</evidence>
<keyword evidence="5" id="KW-1185">Reference proteome</keyword>
<dbReference type="InterPro" id="IPR027417">
    <property type="entry name" value="P-loop_NTPase"/>
</dbReference>
<organism evidence="4 5">
    <name type="scientific">Laetiporus sulphureus 93-53</name>
    <dbReference type="NCBI Taxonomy" id="1314785"/>
    <lineage>
        <taxon>Eukaryota</taxon>
        <taxon>Fungi</taxon>
        <taxon>Dikarya</taxon>
        <taxon>Basidiomycota</taxon>
        <taxon>Agaricomycotina</taxon>
        <taxon>Agaricomycetes</taxon>
        <taxon>Polyporales</taxon>
        <taxon>Laetiporus</taxon>
    </lineage>
</organism>
<accession>A0A165B1C8</accession>
<dbReference type="InParanoid" id="A0A165B1C8"/>
<dbReference type="InterPro" id="IPR030385">
    <property type="entry name" value="G_IRG_dom"/>
</dbReference>
<dbReference type="Pfam" id="PF05049">
    <property type="entry name" value="IIGP"/>
    <property type="match status" value="1"/>
</dbReference>
<keyword evidence="2" id="KW-1133">Transmembrane helix</keyword>
<evidence type="ECO:0000313" key="5">
    <source>
        <dbReference type="Proteomes" id="UP000076871"/>
    </source>
</evidence>
<dbReference type="Proteomes" id="UP000076871">
    <property type="component" value="Unassembled WGS sequence"/>
</dbReference>
<reference evidence="4 5" key="1">
    <citation type="journal article" date="2016" name="Mol. Biol. Evol.">
        <title>Comparative Genomics of Early-Diverging Mushroom-Forming Fungi Provides Insights into the Origins of Lignocellulose Decay Capabilities.</title>
        <authorList>
            <person name="Nagy L.G."/>
            <person name="Riley R."/>
            <person name="Tritt A."/>
            <person name="Adam C."/>
            <person name="Daum C."/>
            <person name="Floudas D."/>
            <person name="Sun H."/>
            <person name="Yadav J.S."/>
            <person name="Pangilinan J."/>
            <person name="Larsson K.H."/>
            <person name="Matsuura K."/>
            <person name="Barry K."/>
            <person name="Labutti K."/>
            <person name="Kuo R."/>
            <person name="Ohm R.A."/>
            <person name="Bhattacharya S.S."/>
            <person name="Shirouzu T."/>
            <person name="Yoshinaga Y."/>
            <person name="Martin F.M."/>
            <person name="Grigoriev I.V."/>
            <person name="Hibbett D.S."/>
        </authorList>
    </citation>
    <scope>NUCLEOTIDE SEQUENCE [LARGE SCALE GENOMIC DNA]</scope>
    <source>
        <strain evidence="4 5">93-53</strain>
    </source>
</reference>
<protein>
    <recommendedName>
        <fullName evidence="3">IRG-type G domain-containing protein</fullName>
    </recommendedName>
</protein>
<evidence type="ECO:0000256" key="1">
    <source>
        <dbReference type="ARBA" id="ARBA00005429"/>
    </source>
</evidence>
<feature type="transmembrane region" description="Helical" evidence="2">
    <location>
        <begin position="32"/>
        <end position="54"/>
    </location>
</feature>
<dbReference type="GO" id="GO:0016020">
    <property type="term" value="C:membrane"/>
    <property type="evidence" value="ECO:0007669"/>
    <property type="project" value="InterPro"/>
</dbReference>
<dbReference type="PROSITE" id="PS51716">
    <property type="entry name" value="G_IRG"/>
    <property type="match status" value="1"/>
</dbReference>
<dbReference type="OrthoDB" id="422720at2759"/>
<comment type="similarity">
    <text evidence="1">Belongs to the TRAFAC class dynamin-like GTPase superfamily. IRG family.</text>
</comment>
<dbReference type="Gene3D" id="3.40.50.300">
    <property type="entry name" value="P-loop containing nucleotide triphosphate hydrolases"/>
    <property type="match status" value="1"/>
</dbReference>
<name>A0A165B1C8_9APHY</name>
<feature type="domain" description="IRG-type G" evidence="3">
    <location>
        <begin position="181"/>
        <end position="382"/>
    </location>
</feature>
<dbReference type="PANTHER" id="PTHR14143:SF1">
    <property type="entry name" value="IRG-TYPE G DOMAIN-CONTAINING PROTEIN"/>
    <property type="match status" value="1"/>
</dbReference>
<feature type="transmembrane region" description="Helical" evidence="2">
    <location>
        <begin position="61"/>
        <end position="84"/>
    </location>
</feature>
<dbReference type="GO" id="GO:0005525">
    <property type="term" value="F:GTP binding"/>
    <property type="evidence" value="ECO:0007669"/>
    <property type="project" value="InterPro"/>
</dbReference>
<keyword evidence="2" id="KW-0812">Transmembrane</keyword>
<dbReference type="SUPFAM" id="SSF52540">
    <property type="entry name" value="P-loop containing nucleoside triphosphate hydrolases"/>
    <property type="match status" value="1"/>
</dbReference>
<keyword evidence="2" id="KW-0472">Membrane</keyword>
<dbReference type="RefSeq" id="XP_040757784.1">
    <property type="nucleotide sequence ID" value="XM_040903020.1"/>
</dbReference>
<dbReference type="InterPro" id="IPR007743">
    <property type="entry name" value="Immunity-related_GTPase-like"/>
</dbReference>